<evidence type="ECO:0000256" key="1">
    <source>
        <dbReference type="SAM" id="Phobius"/>
    </source>
</evidence>
<keyword evidence="1" id="KW-0472">Membrane</keyword>
<evidence type="ECO:0000313" key="3">
    <source>
        <dbReference type="Proteomes" id="UP000564033"/>
    </source>
</evidence>
<evidence type="ECO:0008006" key="4">
    <source>
        <dbReference type="Google" id="ProtNLM"/>
    </source>
</evidence>
<protein>
    <recommendedName>
        <fullName evidence="4">DUF948 domain-containing protein</fullName>
    </recommendedName>
</protein>
<keyword evidence="1" id="KW-1133">Transmembrane helix</keyword>
<sequence length="119" mass="13412">MYNEISKLRVRVMLELPSMYWMILIGVFTSFICFVLYQLAMLLRESAKAVEDSRKVIQDAQGAIQTANEVILEFKEIIDTEKGVLNEINSALLVPIHKVGSVFRVISSFIQGIGMGKSK</sequence>
<gene>
    <name evidence="2" type="ORF">GX888_00470</name>
</gene>
<comment type="caution">
    <text evidence="2">The sequence shown here is derived from an EMBL/GenBank/DDBJ whole genome shotgun (WGS) entry which is preliminary data.</text>
</comment>
<feature type="transmembrane region" description="Helical" evidence="1">
    <location>
        <begin position="20"/>
        <end position="40"/>
    </location>
</feature>
<accession>A0A847VCQ3</accession>
<dbReference type="EMBL" id="JAAZIL010000011">
    <property type="protein sequence ID" value="NLZ24212.1"/>
    <property type="molecule type" value="Genomic_DNA"/>
</dbReference>
<dbReference type="AlphaFoldDB" id="A0A847VCQ3"/>
<dbReference type="Proteomes" id="UP000564033">
    <property type="component" value="Unassembled WGS sequence"/>
</dbReference>
<keyword evidence="1" id="KW-0812">Transmembrane</keyword>
<proteinExistence type="predicted"/>
<reference evidence="2 3" key="1">
    <citation type="journal article" date="2020" name="Biotechnol. Biofuels">
        <title>New insights from the biogas microbiome by comprehensive genome-resolved metagenomics of nearly 1600 species originating from multiple anaerobic digesters.</title>
        <authorList>
            <person name="Campanaro S."/>
            <person name="Treu L."/>
            <person name="Rodriguez-R L.M."/>
            <person name="Kovalovszki A."/>
            <person name="Ziels R.M."/>
            <person name="Maus I."/>
            <person name="Zhu X."/>
            <person name="Kougias P.G."/>
            <person name="Basile A."/>
            <person name="Luo G."/>
            <person name="Schluter A."/>
            <person name="Konstantinidis K.T."/>
            <person name="Angelidaki I."/>
        </authorList>
    </citation>
    <scope>NUCLEOTIDE SEQUENCE [LARGE SCALE GENOMIC DNA]</scope>
    <source>
        <strain evidence="2">AS19jrsBPTG_9</strain>
    </source>
</reference>
<evidence type="ECO:0000313" key="2">
    <source>
        <dbReference type="EMBL" id="NLZ24212.1"/>
    </source>
</evidence>
<name>A0A847VCQ3_9BACT</name>
<organism evidence="2 3">
    <name type="scientific">Candidatus Dojkabacteria bacterium</name>
    <dbReference type="NCBI Taxonomy" id="2099670"/>
    <lineage>
        <taxon>Bacteria</taxon>
        <taxon>Candidatus Dojkabacteria</taxon>
    </lineage>
</organism>